<gene>
    <name evidence="2" type="ORF">NYG85_11150</name>
</gene>
<feature type="region of interest" description="Disordered" evidence="1">
    <location>
        <begin position="48"/>
        <end position="83"/>
    </location>
</feature>
<reference evidence="2" key="2">
    <citation type="journal article" date="2023" name="Microorganisms">
        <title>Isolation and Genomic Characteristics of Cat-Borne Campylobacter felis sp. nov. and Sheep-Borne Campylobacter ovis sp. nov.</title>
        <authorList>
            <person name="Wang H."/>
            <person name="Li Y."/>
            <person name="Gu Y."/>
            <person name="Zhou G."/>
            <person name="Chen X."/>
            <person name="Zhang X."/>
            <person name="Shao Z."/>
            <person name="Zhang J."/>
            <person name="Zhang M."/>
        </authorList>
    </citation>
    <scope>NUCLEOTIDE SEQUENCE</scope>
    <source>
        <strain evidence="2">PS10</strain>
    </source>
</reference>
<reference evidence="2" key="1">
    <citation type="submission" date="2022-08" db="EMBL/GenBank/DDBJ databases">
        <authorList>
            <person name="Wang H."/>
        </authorList>
    </citation>
    <scope>NUCLEOTIDE SEQUENCE</scope>
    <source>
        <strain evidence="2">PS10</strain>
    </source>
</reference>
<evidence type="ECO:0000256" key="1">
    <source>
        <dbReference type="SAM" id="MobiDB-lite"/>
    </source>
</evidence>
<name>A0ABT7HT28_9BACT</name>
<protein>
    <submittedName>
        <fullName evidence="2">Uncharacterized protein</fullName>
    </submittedName>
</protein>
<feature type="compositionally biased region" description="Basic and acidic residues" evidence="1">
    <location>
        <begin position="49"/>
        <end position="72"/>
    </location>
</feature>
<feature type="compositionally biased region" description="Acidic residues" evidence="1">
    <location>
        <begin position="73"/>
        <end position="83"/>
    </location>
</feature>
<evidence type="ECO:0000313" key="2">
    <source>
        <dbReference type="EMBL" id="MDL0089912.1"/>
    </source>
</evidence>
<dbReference type="Proteomes" id="UP001173801">
    <property type="component" value="Unassembled WGS sequence"/>
</dbReference>
<keyword evidence="3" id="KW-1185">Reference proteome</keyword>
<dbReference type="RefSeq" id="WP_284938674.1">
    <property type="nucleotide sequence ID" value="NZ_JANURM010000027.1"/>
</dbReference>
<organism evidence="2 3">
    <name type="scientific">Campylobacter gastrosuis</name>
    <dbReference type="NCBI Taxonomy" id="2974576"/>
    <lineage>
        <taxon>Bacteria</taxon>
        <taxon>Pseudomonadati</taxon>
        <taxon>Campylobacterota</taxon>
        <taxon>Epsilonproteobacteria</taxon>
        <taxon>Campylobacterales</taxon>
        <taxon>Campylobacteraceae</taxon>
        <taxon>Campylobacter</taxon>
    </lineage>
</organism>
<comment type="caution">
    <text evidence="2">The sequence shown here is derived from an EMBL/GenBank/DDBJ whole genome shotgun (WGS) entry which is preliminary data.</text>
</comment>
<evidence type="ECO:0000313" key="3">
    <source>
        <dbReference type="Proteomes" id="UP001173801"/>
    </source>
</evidence>
<dbReference type="EMBL" id="JANURM010000027">
    <property type="protein sequence ID" value="MDL0089912.1"/>
    <property type="molecule type" value="Genomic_DNA"/>
</dbReference>
<accession>A0ABT7HT28</accession>
<sequence>MKFRVLYDTRISTKLYKKDDEVEFASGTDELFIKRLIDIKCIEPINESVKPKQQDKRGTNIKKAKAEPKDADDLGVDLDEIEE</sequence>
<proteinExistence type="predicted"/>